<dbReference type="RefSeq" id="WP_011406338.1">
    <property type="nucleotide sequence ID" value="NZ_CAUHHK010000003.1"/>
</dbReference>
<accession>A0A328Q100</accession>
<dbReference type="Gene3D" id="3.40.50.10140">
    <property type="entry name" value="Toll/interleukin-1 receptor homology (TIR) domain"/>
    <property type="match status" value="1"/>
</dbReference>
<name>A0A328Q100_9EURY</name>
<dbReference type="AlphaFoldDB" id="A0A328Q100"/>
<organism evidence="2 3">
    <name type="scientific">Methanosphaera stadtmanae</name>
    <dbReference type="NCBI Taxonomy" id="2317"/>
    <lineage>
        <taxon>Archaea</taxon>
        <taxon>Methanobacteriati</taxon>
        <taxon>Methanobacteriota</taxon>
        <taxon>Methanomada group</taxon>
        <taxon>Methanobacteria</taxon>
        <taxon>Methanobacteriales</taxon>
        <taxon>Methanobacteriaceae</taxon>
        <taxon>Methanosphaera</taxon>
    </lineage>
</organism>
<feature type="domain" description="Thoeris protein ThsB TIR-like" evidence="1">
    <location>
        <begin position="6"/>
        <end position="97"/>
    </location>
</feature>
<proteinExistence type="predicted"/>
<dbReference type="OMA" id="RKHVDWE"/>
<evidence type="ECO:0000313" key="3">
    <source>
        <dbReference type="Proteomes" id="UP000248557"/>
    </source>
</evidence>
<sequence>MKSNIFLSYYHEDKEYSDKFQELFQNLNTKTIRLTNNDYSSDEYISNIINENNITNTTTTIVLVGPKTYKRKHIDWDIYAALKQKSSLIGICLPNRNDYRLNNLILETYPPRLHDNVTSGYATIIKWTENPEKIDNIIKRSYIKSEDTNLINNRRKLQSKDHHFCGVGCDCH</sequence>
<dbReference type="SUPFAM" id="SSF52200">
    <property type="entry name" value="Toll/Interleukin receptor TIR domain"/>
    <property type="match status" value="1"/>
</dbReference>
<dbReference type="EMBL" id="NGJK01000035">
    <property type="protein sequence ID" value="RAP03183.1"/>
    <property type="molecule type" value="Genomic_DNA"/>
</dbReference>
<dbReference type="Pfam" id="PF08937">
    <property type="entry name" value="ThsB_TIR"/>
    <property type="match status" value="1"/>
</dbReference>
<dbReference type="GeneID" id="3856010"/>
<dbReference type="Proteomes" id="UP000248557">
    <property type="component" value="Unassembled WGS sequence"/>
</dbReference>
<evidence type="ECO:0000259" key="1">
    <source>
        <dbReference type="Pfam" id="PF08937"/>
    </source>
</evidence>
<gene>
    <name evidence="2" type="ORF">CA615_03645</name>
</gene>
<dbReference type="InterPro" id="IPR035897">
    <property type="entry name" value="Toll_tir_struct_dom_sf"/>
</dbReference>
<dbReference type="InterPro" id="IPR015032">
    <property type="entry name" value="ThsB__TIR-like_domain"/>
</dbReference>
<comment type="caution">
    <text evidence="2">The sequence shown here is derived from an EMBL/GenBank/DDBJ whole genome shotgun (WGS) entry which is preliminary data.</text>
</comment>
<reference evidence="2 3" key="1">
    <citation type="submission" date="2017-05" db="EMBL/GenBank/DDBJ databases">
        <title>Host range expansion of the Methanosphaera genus to humans and monogastric animals involves recent and extensive reduction in genome content.</title>
        <authorList>
            <person name="Hoedt E.C."/>
            <person name="Volmer J.G."/>
            <person name="Parks D.H."/>
            <person name="Rosewarne C.P."/>
            <person name="Denman S.E."/>
            <person name="Mcsweeney C.S."/>
            <person name="O Cuiv P."/>
            <person name="Hugenholtz P."/>
            <person name="Tyson G.W."/>
            <person name="Morrison M."/>
        </authorList>
    </citation>
    <scope>NUCLEOTIDE SEQUENCE [LARGE SCALE GENOMIC DNA]</scope>
    <source>
        <strain evidence="2 3">PA5</strain>
    </source>
</reference>
<evidence type="ECO:0000313" key="2">
    <source>
        <dbReference type="EMBL" id="RAP03183.1"/>
    </source>
</evidence>
<protein>
    <recommendedName>
        <fullName evidence="1">Thoeris protein ThsB TIR-like domain-containing protein</fullName>
    </recommendedName>
</protein>